<accession>W4LU19</accession>
<dbReference type="Proteomes" id="UP000019141">
    <property type="component" value="Unassembled WGS sequence"/>
</dbReference>
<gene>
    <name evidence="2" type="ORF">ETSY1_08215</name>
</gene>
<keyword evidence="1" id="KW-0175">Coiled coil</keyword>
<keyword evidence="3" id="KW-1185">Reference proteome</keyword>
<dbReference type="AlphaFoldDB" id="W4LU19"/>
<dbReference type="HOGENOM" id="CLU_151162_0_0_7"/>
<evidence type="ECO:0000256" key="1">
    <source>
        <dbReference type="SAM" id="Coils"/>
    </source>
</evidence>
<evidence type="ECO:0000313" key="3">
    <source>
        <dbReference type="Proteomes" id="UP000019141"/>
    </source>
</evidence>
<organism evidence="2 3">
    <name type="scientific">Entotheonella factor</name>
    <dbReference type="NCBI Taxonomy" id="1429438"/>
    <lineage>
        <taxon>Bacteria</taxon>
        <taxon>Pseudomonadati</taxon>
        <taxon>Nitrospinota/Tectimicrobiota group</taxon>
        <taxon>Candidatus Tectimicrobiota</taxon>
        <taxon>Candidatus Entotheonellia</taxon>
        <taxon>Candidatus Entotheonellales</taxon>
        <taxon>Candidatus Entotheonellaceae</taxon>
        <taxon>Candidatus Entotheonella</taxon>
    </lineage>
</organism>
<comment type="caution">
    <text evidence="2">The sequence shown here is derived from an EMBL/GenBank/DDBJ whole genome shotgun (WGS) entry which is preliminary data.</text>
</comment>
<dbReference type="EMBL" id="AZHW01000258">
    <property type="protein sequence ID" value="ETX01216.1"/>
    <property type="molecule type" value="Genomic_DNA"/>
</dbReference>
<proteinExistence type="predicted"/>
<sequence length="142" mass="15229">MSFSSCTVTHGDRIQFCPLRKTKFFLEHTMAEFTKGVENLQEAMEACKKAHAALADVSAAEAVAAKAAIEASLTSMDESSGKFFMKTMMSVPPTKACKTEATAVAALVEKENWSGLPAAITKLEKATKTLETKAKMDGTTIT</sequence>
<name>W4LU19_ENTF1</name>
<evidence type="ECO:0000313" key="2">
    <source>
        <dbReference type="EMBL" id="ETX01216.1"/>
    </source>
</evidence>
<protein>
    <submittedName>
        <fullName evidence="2">Uncharacterized protein</fullName>
    </submittedName>
</protein>
<reference evidence="2 3" key="1">
    <citation type="journal article" date="2014" name="Nature">
        <title>An environmental bacterial taxon with a large and distinct metabolic repertoire.</title>
        <authorList>
            <person name="Wilson M.C."/>
            <person name="Mori T."/>
            <person name="Ruckert C."/>
            <person name="Uria A.R."/>
            <person name="Helf M.J."/>
            <person name="Takada K."/>
            <person name="Gernert C."/>
            <person name="Steffens U.A."/>
            <person name="Heycke N."/>
            <person name="Schmitt S."/>
            <person name="Rinke C."/>
            <person name="Helfrich E.J."/>
            <person name="Brachmann A.O."/>
            <person name="Gurgui C."/>
            <person name="Wakimoto T."/>
            <person name="Kracht M."/>
            <person name="Crusemann M."/>
            <person name="Hentschel U."/>
            <person name="Abe I."/>
            <person name="Matsunaga S."/>
            <person name="Kalinowski J."/>
            <person name="Takeyama H."/>
            <person name="Piel J."/>
        </authorList>
    </citation>
    <scope>NUCLEOTIDE SEQUENCE [LARGE SCALE GENOMIC DNA]</scope>
    <source>
        <strain evidence="3">TSY1</strain>
    </source>
</reference>
<feature type="coiled-coil region" evidence="1">
    <location>
        <begin position="30"/>
        <end position="57"/>
    </location>
</feature>